<dbReference type="InterPro" id="IPR036291">
    <property type="entry name" value="NAD(P)-bd_dom_sf"/>
</dbReference>
<dbReference type="Pfam" id="PF02781">
    <property type="entry name" value="G6PD_C"/>
    <property type="match status" value="1"/>
</dbReference>
<dbReference type="GO" id="GO:0006006">
    <property type="term" value="P:glucose metabolic process"/>
    <property type="evidence" value="ECO:0007669"/>
    <property type="project" value="UniProtKB-KW"/>
</dbReference>
<dbReference type="GO" id="GO:0050661">
    <property type="term" value="F:NADP binding"/>
    <property type="evidence" value="ECO:0007669"/>
    <property type="project" value="InterPro"/>
</dbReference>
<dbReference type="PANTHER" id="PTHR23429:SF0">
    <property type="entry name" value="GLUCOSE-6-PHOSPHATE 1-DEHYDROGENASE"/>
    <property type="match status" value="1"/>
</dbReference>
<feature type="domain" description="Glucose-6-phosphate dehydrogenase NAD-binding" evidence="8">
    <location>
        <begin position="4"/>
        <end position="181"/>
    </location>
</feature>
<dbReference type="FunFam" id="3.30.360.10:FF:000018">
    <property type="entry name" value="Glucose-6-phosphate 1-dehydrogenase"/>
    <property type="match status" value="1"/>
</dbReference>
<keyword evidence="4 7" id="KW-0521">NADP</keyword>
<dbReference type="InterPro" id="IPR022674">
    <property type="entry name" value="G6P_DH_NAD-bd"/>
</dbReference>
<accession>A0A6B2L2I3</accession>
<dbReference type="EC" id="1.1.1.49" evidence="7"/>
<evidence type="ECO:0000256" key="4">
    <source>
        <dbReference type="ARBA" id="ARBA00022857"/>
    </source>
</evidence>
<dbReference type="GO" id="GO:0004345">
    <property type="term" value="F:glucose-6-phosphate dehydrogenase activity"/>
    <property type="evidence" value="ECO:0007669"/>
    <property type="project" value="UniProtKB-EC"/>
</dbReference>
<dbReference type="PROSITE" id="PS00069">
    <property type="entry name" value="G6P_DEHYDROGENASE"/>
    <property type="match status" value="1"/>
</dbReference>
<keyword evidence="6 7" id="KW-0119">Carbohydrate metabolism</keyword>
<comment type="similarity">
    <text evidence="2 7">Belongs to the glucose-6-phosphate dehydrogenase family.</text>
</comment>
<evidence type="ECO:0000256" key="5">
    <source>
        <dbReference type="ARBA" id="ARBA00023002"/>
    </source>
</evidence>
<protein>
    <recommendedName>
        <fullName evidence="7">Glucose-6-phosphate 1-dehydrogenase</fullName>
        <ecNumber evidence="7">1.1.1.49</ecNumber>
    </recommendedName>
</protein>
<evidence type="ECO:0000259" key="9">
    <source>
        <dbReference type="Pfam" id="PF02781"/>
    </source>
</evidence>
<evidence type="ECO:0000256" key="1">
    <source>
        <dbReference type="ARBA" id="ARBA00004937"/>
    </source>
</evidence>
<dbReference type="Gene3D" id="3.40.50.720">
    <property type="entry name" value="NAD(P)-binding Rossmann-like Domain"/>
    <property type="match status" value="1"/>
</dbReference>
<proteinExistence type="inferred from homology"/>
<evidence type="ECO:0000256" key="6">
    <source>
        <dbReference type="ARBA" id="ARBA00023277"/>
    </source>
</evidence>
<name>A0A6B2L2I3_9EUKA</name>
<reference evidence="10" key="1">
    <citation type="journal article" date="2020" name="J. Eukaryot. Microbiol.">
        <title>De novo Sequencing, Assembly and Annotation of the Transcriptome for the Free-Living Testate Amoeba Arcella intermedia.</title>
        <authorList>
            <person name="Ribeiro G.M."/>
            <person name="Porfirio-Sousa A.L."/>
            <person name="Maurer-Alcala X.X."/>
            <person name="Katz L.A."/>
            <person name="Lahr D.J.G."/>
        </authorList>
    </citation>
    <scope>NUCLEOTIDE SEQUENCE</scope>
</reference>
<keyword evidence="5 7" id="KW-0560">Oxidoreductase</keyword>
<dbReference type="PIRSF" id="PIRSF000110">
    <property type="entry name" value="G6PD"/>
    <property type="match status" value="1"/>
</dbReference>
<evidence type="ECO:0000256" key="7">
    <source>
        <dbReference type="RuleBase" id="RU362120"/>
    </source>
</evidence>
<dbReference type="NCBIfam" id="TIGR00871">
    <property type="entry name" value="zwf"/>
    <property type="match status" value="1"/>
</dbReference>
<evidence type="ECO:0000256" key="3">
    <source>
        <dbReference type="ARBA" id="ARBA00022526"/>
    </source>
</evidence>
<dbReference type="PANTHER" id="PTHR23429">
    <property type="entry name" value="GLUCOSE-6-PHOSPHATE 1-DEHYDROGENASE G6PD"/>
    <property type="match status" value="1"/>
</dbReference>
<dbReference type="AlphaFoldDB" id="A0A6B2L2I3"/>
<dbReference type="UniPathway" id="UPA00115">
    <property type="reaction ID" value="UER00408"/>
</dbReference>
<dbReference type="SUPFAM" id="SSF55347">
    <property type="entry name" value="Glyceraldehyde-3-phosphate dehydrogenase-like, C-terminal domain"/>
    <property type="match status" value="1"/>
</dbReference>
<dbReference type="Pfam" id="PF00479">
    <property type="entry name" value="G6PD_N"/>
    <property type="match status" value="1"/>
</dbReference>
<comment type="pathway">
    <text evidence="1 7">Carbohydrate degradation; pentose phosphate pathway; D-ribulose 5-phosphate from D-glucose 6-phosphate (oxidative stage): step 1/3.</text>
</comment>
<dbReference type="EMBL" id="GIBP01002245">
    <property type="protein sequence ID" value="NDV31214.1"/>
    <property type="molecule type" value="Transcribed_RNA"/>
</dbReference>
<dbReference type="PRINTS" id="PR00079">
    <property type="entry name" value="G6PDHDRGNASE"/>
</dbReference>
<dbReference type="InterPro" id="IPR001282">
    <property type="entry name" value="G6P_DH"/>
</dbReference>
<dbReference type="InterPro" id="IPR019796">
    <property type="entry name" value="G6P_DH_AS"/>
</dbReference>
<keyword evidence="3 7" id="KW-0313">Glucose metabolism</keyword>
<dbReference type="GO" id="GO:0009051">
    <property type="term" value="P:pentose-phosphate shunt, oxidative branch"/>
    <property type="evidence" value="ECO:0007669"/>
    <property type="project" value="TreeGrafter"/>
</dbReference>
<dbReference type="InterPro" id="IPR022675">
    <property type="entry name" value="G6P_DH_C"/>
</dbReference>
<dbReference type="SUPFAM" id="SSF51735">
    <property type="entry name" value="NAD(P)-binding Rossmann-fold domains"/>
    <property type="match status" value="1"/>
</dbReference>
<dbReference type="Gene3D" id="3.30.360.10">
    <property type="entry name" value="Dihydrodipicolinate Reductase, domain 2"/>
    <property type="match status" value="1"/>
</dbReference>
<evidence type="ECO:0000256" key="2">
    <source>
        <dbReference type="ARBA" id="ARBA00009975"/>
    </source>
</evidence>
<comment type="catalytic activity">
    <reaction evidence="7">
        <text>D-glucose 6-phosphate + NADP(+) = 6-phospho-D-glucono-1,5-lactone + NADPH + H(+)</text>
        <dbReference type="Rhea" id="RHEA:15841"/>
        <dbReference type="ChEBI" id="CHEBI:15378"/>
        <dbReference type="ChEBI" id="CHEBI:57783"/>
        <dbReference type="ChEBI" id="CHEBI:57955"/>
        <dbReference type="ChEBI" id="CHEBI:58349"/>
        <dbReference type="ChEBI" id="CHEBI:61548"/>
        <dbReference type="EC" id="1.1.1.49"/>
    </reaction>
</comment>
<evidence type="ECO:0000259" key="8">
    <source>
        <dbReference type="Pfam" id="PF00479"/>
    </source>
</evidence>
<sequence length="485" mass="54929">MSIVVLGASGDLAKKKTYPALWALYRENLLPRTLKIFGFARHSYTSEQFREFLTSNIKVSEESSPAFQNFLSICDYFTTPDYSSVDAFKSLAKTCLLPHEGEKGGNRLFYLALPPSVFVDVCTAIKQGGCSAGGWNRIIVEKPFGHDLASSTKLSQSLGALFHESQLFRIDHYLGKEMVQNLMVLRFANSFFEPIWNRHHIKNVRIVFKEDFGTQGRGGYFDKYGIMRDVMQNHLMQIFSLLTMEPPVSLGAEDVRDEKVKVLRATAEIKPEHVVTGQYVRDKAGKHEGYKDDKGVPKTSVTPTFAQAILFIQNDRWSGVPFILKTAKAVEERKAEIRIQFRKSGSSLFPESQPNELVIRVQPAEAIYLKTMVKTPGLSSKLVVSDLDLSYHQKFETKYNPDAYERLILDATQGDHNLFVRVDELAEAWRIFTPVLHFIEAGGIKPIDYEYGSRGPARADEIAKAVASWEPYTYDWLAKKPTNKL</sequence>
<comment type="function">
    <text evidence="7">Catalyzes the rate-limiting step of the oxidative pentose-phosphate pathway, which represents a route for the dissimilation of carbohydrates besides glycolysis.</text>
</comment>
<evidence type="ECO:0000313" key="10">
    <source>
        <dbReference type="EMBL" id="NDV31214.1"/>
    </source>
</evidence>
<feature type="domain" description="Glucose-6-phosphate dehydrogenase C-terminal" evidence="9">
    <location>
        <begin position="183"/>
        <end position="466"/>
    </location>
</feature>
<dbReference type="HAMAP" id="MF_00966">
    <property type="entry name" value="G6PD"/>
    <property type="match status" value="1"/>
</dbReference>
<organism evidence="10">
    <name type="scientific">Arcella intermedia</name>
    <dbReference type="NCBI Taxonomy" id="1963864"/>
    <lineage>
        <taxon>Eukaryota</taxon>
        <taxon>Amoebozoa</taxon>
        <taxon>Tubulinea</taxon>
        <taxon>Elardia</taxon>
        <taxon>Arcellinida</taxon>
        <taxon>Sphaerothecina</taxon>
        <taxon>Arcellidae</taxon>
        <taxon>Arcella</taxon>
    </lineage>
</organism>